<keyword evidence="5" id="KW-1185">Reference proteome</keyword>
<dbReference type="PROSITE" id="PS00893">
    <property type="entry name" value="NUDIX_BOX"/>
    <property type="match status" value="1"/>
</dbReference>
<dbReference type="PROSITE" id="PS51462">
    <property type="entry name" value="NUDIX"/>
    <property type="match status" value="1"/>
</dbReference>
<proteinExistence type="predicted"/>
<dbReference type="EMBL" id="CABFUZ020000081">
    <property type="protein sequence ID" value="VVM05133.1"/>
    <property type="molecule type" value="Genomic_DNA"/>
</dbReference>
<dbReference type="SUPFAM" id="SSF55811">
    <property type="entry name" value="Nudix"/>
    <property type="match status" value="1"/>
</dbReference>
<sequence>MVPFGKRREQRGRAGVTRQGNFAGKNEKEQERRDADRRMNALLELFDIVDVTDRVVGRKPRSWVHRYGLRHRAVHTLVFNARGELFLQKRSLTKDLNPGLWDSSCSGHVLAGETYDQAAWRELGEELGITDPIPLRPVCKLAAKQETGNEFIWVYQAQSDGPFCLHPGEISEGRFLEIRDLDQELLVGPARFSPVFVHLWSRLRHQFLPRGMR</sequence>
<name>A0A5E6M9V4_9BACT</name>
<reference evidence="4" key="1">
    <citation type="submission" date="2019-09" db="EMBL/GenBank/DDBJ databases">
        <authorList>
            <person name="Cremers G."/>
        </authorList>
    </citation>
    <scope>NUCLEOTIDE SEQUENCE [LARGE SCALE GENOMIC DNA]</scope>
    <source>
        <strain evidence="4">3B</strain>
    </source>
</reference>
<dbReference type="CDD" id="cd04692">
    <property type="entry name" value="NUDIX_Hydrolase"/>
    <property type="match status" value="1"/>
</dbReference>
<organism evidence="4 5">
    <name type="scientific">Methylacidimicrobium cyclopophantes</name>
    <dbReference type="NCBI Taxonomy" id="1041766"/>
    <lineage>
        <taxon>Bacteria</taxon>
        <taxon>Pseudomonadati</taxon>
        <taxon>Verrucomicrobiota</taxon>
        <taxon>Methylacidimicrobium</taxon>
    </lineage>
</organism>
<dbReference type="GO" id="GO:0016787">
    <property type="term" value="F:hydrolase activity"/>
    <property type="evidence" value="ECO:0007669"/>
    <property type="project" value="UniProtKB-KW"/>
</dbReference>
<accession>A0A5E6M9V4</accession>
<dbReference type="InterPro" id="IPR000086">
    <property type="entry name" value="NUDIX_hydrolase_dom"/>
</dbReference>
<dbReference type="EC" id="3.6.1.-" evidence="4"/>
<dbReference type="InterPro" id="IPR020084">
    <property type="entry name" value="NUDIX_hydrolase_CS"/>
</dbReference>
<dbReference type="AlphaFoldDB" id="A0A5E6M9V4"/>
<keyword evidence="1 4" id="KW-0378">Hydrolase</keyword>
<dbReference type="PANTHER" id="PTHR10885">
    <property type="entry name" value="ISOPENTENYL-DIPHOSPHATE DELTA-ISOMERASE"/>
    <property type="match status" value="1"/>
</dbReference>
<dbReference type="Pfam" id="PF00293">
    <property type="entry name" value="NUDIX"/>
    <property type="match status" value="1"/>
</dbReference>
<dbReference type="Gene3D" id="3.90.79.10">
    <property type="entry name" value="Nucleoside Triphosphate Pyrophosphohydrolase"/>
    <property type="match status" value="1"/>
</dbReference>
<evidence type="ECO:0000313" key="5">
    <source>
        <dbReference type="Proteomes" id="UP000381693"/>
    </source>
</evidence>
<dbReference type="InterPro" id="IPR015797">
    <property type="entry name" value="NUDIX_hydrolase-like_dom_sf"/>
</dbReference>
<gene>
    <name evidence="4" type="ORF">MAMC_00419</name>
</gene>
<protein>
    <submittedName>
        <fullName evidence="4">Nudix hydrolase</fullName>
        <ecNumber evidence="4">3.6.1.-</ecNumber>
    </submittedName>
</protein>
<evidence type="ECO:0000256" key="1">
    <source>
        <dbReference type="ARBA" id="ARBA00022801"/>
    </source>
</evidence>
<feature type="region of interest" description="Disordered" evidence="2">
    <location>
        <begin position="1"/>
        <end position="34"/>
    </location>
</feature>
<evidence type="ECO:0000313" key="4">
    <source>
        <dbReference type="EMBL" id="VVM05133.1"/>
    </source>
</evidence>
<comment type="caution">
    <text evidence="4">The sequence shown here is derived from an EMBL/GenBank/DDBJ whole genome shotgun (WGS) entry which is preliminary data.</text>
</comment>
<feature type="domain" description="Nudix hydrolase" evidence="3">
    <location>
        <begin position="69"/>
        <end position="198"/>
    </location>
</feature>
<feature type="compositionally biased region" description="Basic and acidic residues" evidence="2">
    <location>
        <begin position="25"/>
        <end position="34"/>
    </location>
</feature>
<dbReference type="Proteomes" id="UP000381693">
    <property type="component" value="Unassembled WGS sequence"/>
</dbReference>
<dbReference type="PANTHER" id="PTHR10885:SF0">
    <property type="entry name" value="ISOPENTENYL-DIPHOSPHATE DELTA-ISOMERASE"/>
    <property type="match status" value="1"/>
</dbReference>
<evidence type="ECO:0000259" key="3">
    <source>
        <dbReference type="PROSITE" id="PS51462"/>
    </source>
</evidence>
<evidence type="ECO:0000256" key="2">
    <source>
        <dbReference type="SAM" id="MobiDB-lite"/>
    </source>
</evidence>